<sequence>MSDNSESVHGSSGRLKSNSLDSFYEGARAEIYVVPSNEIHRSSITSSPEKALGHFVKFADFSIEHFPLQTPGRAPSANNGFTEQGGCQIIE</sequence>
<evidence type="ECO:0000313" key="2">
    <source>
        <dbReference type="EMBL" id="GIY96523.1"/>
    </source>
</evidence>
<gene>
    <name evidence="2" type="ORF">CEXT_365591</name>
</gene>
<comment type="caution">
    <text evidence="2">The sequence shown here is derived from an EMBL/GenBank/DDBJ whole genome shotgun (WGS) entry which is preliminary data.</text>
</comment>
<protein>
    <submittedName>
        <fullName evidence="2">Uncharacterized protein</fullName>
    </submittedName>
</protein>
<proteinExistence type="predicted"/>
<evidence type="ECO:0000313" key="3">
    <source>
        <dbReference type="Proteomes" id="UP001054945"/>
    </source>
</evidence>
<keyword evidence="3" id="KW-1185">Reference proteome</keyword>
<name>A0AAV4XPE5_CAEEX</name>
<reference evidence="2 3" key="1">
    <citation type="submission" date="2021-06" db="EMBL/GenBank/DDBJ databases">
        <title>Caerostris extrusa draft genome.</title>
        <authorList>
            <person name="Kono N."/>
            <person name="Arakawa K."/>
        </authorList>
    </citation>
    <scope>NUCLEOTIDE SEQUENCE [LARGE SCALE GENOMIC DNA]</scope>
</reference>
<evidence type="ECO:0000256" key="1">
    <source>
        <dbReference type="SAM" id="MobiDB-lite"/>
    </source>
</evidence>
<dbReference type="AlphaFoldDB" id="A0AAV4XPE5"/>
<accession>A0AAV4XPE5</accession>
<organism evidence="2 3">
    <name type="scientific">Caerostris extrusa</name>
    <name type="common">Bark spider</name>
    <name type="synonym">Caerostris bankana</name>
    <dbReference type="NCBI Taxonomy" id="172846"/>
    <lineage>
        <taxon>Eukaryota</taxon>
        <taxon>Metazoa</taxon>
        <taxon>Ecdysozoa</taxon>
        <taxon>Arthropoda</taxon>
        <taxon>Chelicerata</taxon>
        <taxon>Arachnida</taxon>
        <taxon>Araneae</taxon>
        <taxon>Araneomorphae</taxon>
        <taxon>Entelegynae</taxon>
        <taxon>Araneoidea</taxon>
        <taxon>Araneidae</taxon>
        <taxon>Caerostris</taxon>
    </lineage>
</organism>
<feature type="region of interest" description="Disordered" evidence="1">
    <location>
        <begin position="71"/>
        <end position="91"/>
    </location>
</feature>
<dbReference type="EMBL" id="BPLR01000669">
    <property type="protein sequence ID" value="GIY96523.1"/>
    <property type="molecule type" value="Genomic_DNA"/>
</dbReference>
<dbReference type="Proteomes" id="UP001054945">
    <property type="component" value="Unassembled WGS sequence"/>
</dbReference>